<dbReference type="STRING" id="1079859.SAMN04515674_109109"/>
<sequence length="676" mass="76078">MVKRITRYPAALITLFLVSLPVFAQKTYWATRVLSFSSEKVIPFQASEYKAIQVLGKPNKLPNYGDSSVAWQPSALDAPYEDYIKVGFDTIMPIQQVAVAENVGNGSITKILAFDEQDHSHVLYDNAVNYILTKKGKVFNLILEKPTPYSVTAVKLILNTAKIKGPNQIDAIGISQSAEAIKAQIKVASDAPKELTRQNLGKEVNSRHQEFAPIISRDGKTLYFTRNYVSLLGKEKDQDVWVTQQNSYGKWEKARNIGSPINNKDKNAIFSLSADGHEAILMNKYQKNGKLGQGISRSFLTKDGWSFPEEVKIDKFYNESPFSDFTFSPDGSVMVMSVQRSHTVGKRDLYVSFKKADNSWSEPRHMGNVINTAEHDVTPFIAADAKTLYYSTKGLSGFGDNDIFKTSRLDDTWQNWSEPENLGSAINTPNWDGYFTLPASGNYAYVCSYISGKKEDIFRLELPEKAQPDPVAIISGNVLSTTNHMPVKCELTVSAYNNSIKPETKTYDPQQGKFVFVLPLKQNYQFVPYAPGHLAISDYIDLTGETNYREIKHDFYLMPLEIGNKIALNSFMFEQGDFQLSDSSFGDLDRIAQAMLDIPTLEILLEGHTDSQGDFNLNLQLSVNRVEEVKKYLMAKGIESDRITTKGWGQTRPIASNLTEERRKLNRRVEFTVTKK</sequence>
<dbReference type="Proteomes" id="UP000199306">
    <property type="component" value="Unassembled WGS sequence"/>
</dbReference>
<dbReference type="InterPro" id="IPR006665">
    <property type="entry name" value="OmpA-like"/>
</dbReference>
<evidence type="ECO:0000256" key="4">
    <source>
        <dbReference type="PROSITE-ProRule" id="PRU00473"/>
    </source>
</evidence>
<dbReference type="PRINTS" id="PR01021">
    <property type="entry name" value="OMPADOMAIN"/>
</dbReference>
<keyword evidence="2 4" id="KW-0472">Membrane</keyword>
<keyword evidence="3" id="KW-0998">Cell outer membrane</keyword>
<feature type="domain" description="OmpA-like" evidence="6">
    <location>
        <begin position="562"/>
        <end position="676"/>
    </location>
</feature>
<comment type="subcellular location">
    <subcellularLocation>
        <location evidence="1">Cell outer membrane</location>
    </subcellularLocation>
</comment>
<dbReference type="Gene3D" id="3.30.1330.60">
    <property type="entry name" value="OmpA-like domain"/>
    <property type="match status" value="1"/>
</dbReference>
<dbReference type="AlphaFoldDB" id="A0A1I5VGS5"/>
<proteinExistence type="predicted"/>
<dbReference type="OrthoDB" id="1490539at2"/>
<reference evidence="7 8" key="1">
    <citation type="submission" date="2016-10" db="EMBL/GenBank/DDBJ databases">
        <authorList>
            <person name="de Groot N.N."/>
        </authorList>
    </citation>
    <scope>NUCLEOTIDE SEQUENCE [LARGE SCALE GENOMIC DNA]</scope>
    <source>
        <strain evidence="8">E92,LMG 26720,CCM 7988</strain>
    </source>
</reference>
<evidence type="ECO:0000313" key="8">
    <source>
        <dbReference type="Proteomes" id="UP000199306"/>
    </source>
</evidence>
<dbReference type="InterPro" id="IPR006664">
    <property type="entry name" value="OMP_bac"/>
</dbReference>
<dbReference type="PANTHER" id="PTHR30329:SF21">
    <property type="entry name" value="LIPOPROTEIN YIAD-RELATED"/>
    <property type="match status" value="1"/>
</dbReference>
<dbReference type="PANTHER" id="PTHR30329">
    <property type="entry name" value="STATOR ELEMENT OF FLAGELLAR MOTOR COMPLEX"/>
    <property type="match status" value="1"/>
</dbReference>
<dbReference type="Pfam" id="PF00691">
    <property type="entry name" value="OmpA"/>
    <property type="match status" value="1"/>
</dbReference>
<feature type="signal peptide" evidence="5">
    <location>
        <begin position="1"/>
        <end position="24"/>
    </location>
</feature>
<keyword evidence="5" id="KW-0732">Signal</keyword>
<dbReference type="Pfam" id="PF07676">
    <property type="entry name" value="PD40"/>
    <property type="match status" value="2"/>
</dbReference>
<dbReference type="InterPro" id="IPR050330">
    <property type="entry name" value="Bact_OuterMem_StrucFunc"/>
</dbReference>
<accession>A0A1I5VGS5</accession>
<dbReference type="RefSeq" id="WP_092018138.1">
    <property type="nucleotide sequence ID" value="NZ_FOXH01000009.1"/>
</dbReference>
<keyword evidence="8" id="KW-1185">Reference proteome</keyword>
<dbReference type="EMBL" id="FOXH01000009">
    <property type="protein sequence ID" value="SFQ06690.1"/>
    <property type="molecule type" value="Genomic_DNA"/>
</dbReference>
<organism evidence="7 8">
    <name type="scientific">Pseudarcicella hirudinis</name>
    <dbReference type="NCBI Taxonomy" id="1079859"/>
    <lineage>
        <taxon>Bacteria</taxon>
        <taxon>Pseudomonadati</taxon>
        <taxon>Bacteroidota</taxon>
        <taxon>Cytophagia</taxon>
        <taxon>Cytophagales</taxon>
        <taxon>Flectobacillaceae</taxon>
        <taxon>Pseudarcicella</taxon>
    </lineage>
</organism>
<protein>
    <submittedName>
        <fullName evidence="7">WD40-like Beta Propeller Repeat</fullName>
    </submittedName>
</protein>
<evidence type="ECO:0000256" key="1">
    <source>
        <dbReference type="ARBA" id="ARBA00004442"/>
    </source>
</evidence>
<evidence type="ECO:0000256" key="3">
    <source>
        <dbReference type="ARBA" id="ARBA00023237"/>
    </source>
</evidence>
<evidence type="ECO:0000256" key="5">
    <source>
        <dbReference type="SAM" id="SignalP"/>
    </source>
</evidence>
<dbReference type="InterPro" id="IPR011659">
    <property type="entry name" value="WD40"/>
</dbReference>
<dbReference type="SUPFAM" id="SSF103088">
    <property type="entry name" value="OmpA-like"/>
    <property type="match status" value="1"/>
</dbReference>
<evidence type="ECO:0000259" key="6">
    <source>
        <dbReference type="PROSITE" id="PS51123"/>
    </source>
</evidence>
<evidence type="ECO:0000256" key="2">
    <source>
        <dbReference type="ARBA" id="ARBA00023136"/>
    </source>
</evidence>
<dbReference type="CDD" id="cd07185">
    <property type="entry name" value="OmpA_C-like"/>
    <property type="match status" value="1"/>
</dbReference>
<dbReference type="GO" id="GO:0009279">
    <property type="term" value="C:cell outer membrane"/>
    <property type="evidence" value="ECO:0007669"/>
    <property type="project" value="UniProtKB-SubCell"/>
</dbReference>
<dbReference type="InterPro" id="IPR036737">
    <property type="entry name" value="OmpA-like_sf"/>
</dbReference>
<feature type="chain" id="PRO_5011751164" evidence="5">
    <location>
        <begin position="25"/>
        <end position="676"/>
    </location>
</feature>
<name>A0A1I5VGS5_9BACT</name>
<dbReference type="PROSITE" id="PS51123">
    <property type="entry name" value="OMPA_2"/>
    <property type="match status" value="1"/>
</dbReference>
<dbReference type="CDD" id="cd15482">
    <property type="entry name" value="Sialidase_non-viral"/>
    <property type="match status" value="1"/>
</dbReference>
<gene>
    <name evidence="7" type="ORF">SAMN04515674_109109</name>
</gene>
<dbReference type="SUPFAM" id="SSF82171">
    <property type="entry name" value="DPP6 N-terminal domain-like"/>
    <property type="match status" value="1"/>
</dbReference>
<evidence type="ECO:0000313" key="7">
    <source>
        <dbReference type="EMBL" id="SFQ06690.1"/>
    </source>
</evidence>